<keyword evidence="4" id="KW-1133">Transmembrane helix</keyword>
<dbReference type="OrthoDB" id="9765084at2"/>
<feature type="transmembrane region" description="Helical" evidence="4">
    <location>
        <begin position="44"/>
        <end position="66"/>
    </location>
</feature>
<dbReference type="AlphaFoldDB" id="A0A3P3FBH8"/>
<dbReference type="PANTHER" id="PTHR42912">
    <property type="entry name" value="METHYLTRANSFERASE"/>
    <property type="match status" value="1"/>
</dbReference>
<keyword evidence="2 6" id="KW-0808">Transferase</keyword>
<evidence type="ECO:0000256" key="1">
    <source>
        <dbReference type="ARBA" id="ARBA00022603"/>
    </source>
</evidence>
<keyword evidence="7" id="KW-1185">Reference proteome</keyword>
<evidence type="ECO:0000313" key="6">
    <source>
        <dbReference type="EMBL" id="RRH95994.1"/>
    </source>
</evidence>
<reference evidence="6 7" key="1">
    <citation type="submission" date="2018-11" db="EMBL/GenBank/DDBJ databases">
        <title>the genome of Mesorhizobium tamadayense DSM 28320.</title>
        <authorList>
            <person name="Gao J."/>
        </authorList>
    </citation>
    <scope>NUCLEOTIDE SEQUENCE [LARGE SCALE GENOMIC DNA]</scope>
    <source>
        <strain evidence="6 7">DSM 28320</strain>
    </source>
</reference>
<evidence type="ECO:0000256" key="4">
    <source>
        <dbReference type="SAM" id="Phobius"/>
    </source>
</evidence>
<keyword evidence="4" id="KW-0472">Membrane</keyword>
<dbReference type="InterPro" id="IPR029063">
    <property type="entry name" value="SAM-dependent_MTases_sf"/>
</dbReference>
<dbReference type="InterPro" id="IPR050508">
    <property type="entry name" value="Methyltransf_Superfamily"/>
</dbReference>
<accession>A0A3P3FBH8</accession>
<dbReference type="Gene3D" id="3.40.50.150">
    <property type="entry name" value="Vaccinia Virus protein VP39"/>
    <property type="match status" value="1"/>
</dbReference>
<dbReference type="EMBL" id="RQXT01000033">
    <property type="protein sequence ID" value="RRH95994.1"/>
    <property type="molecule type" value="Genomic_DNA"/>
</dbReference>
<evidence type="ECO:0000313" key="7">
    <source>
        <dbReference type="Proteomes" id="UP000273786"/>
    </source>
</evidence>
<dbReference type="GO" id="GO:0008168">
    <property type="term" value="F:methyltransferase activity"/>
    <property type="evidence" value="ECO:0007669"/>
    <property type="project" value="UniProtKB-KW"/>
</dbReference>
<gene>
    <name evidence="6" type="ORF">EH240_23625</name>
</gene>
<name>A0A3P3FBH8_9HYPH</name>
<dbReference type="InterPro" id="IPR041698">
    <property type="entry name" value="Methyltransf_25"/>
</dbReference>
<protein>
    <submittedName>
        <fullName evidence="6">Class I SAM-dependent methyltransferase</fullName>
    </submittedName>
</protein>
<evidence type="ECO:0000256" key="2">
    <source>
        <dbReference type="ARBA" id="ARBA00022679"/>
    </source>
</evidence>
<comment type="caution">
    <text evidence="6">The sequence shown here is derived from an EMBL/GenBank/DDBJ whole genome shotgun (WGS) entry which is preliminary data.</text>
</comment>
<dbReference type="InterPro" id="IPR023576">
    <property type="entry name" value="UbiE/COQ5_MeTrFase_CS"/>
</dbReference>
<keyword evidence="4" id="KW-0812">Transmembrane</keyword>
<proteinExistence type="predicted"/>
<dbReference type="Proteomes" id="UP000273786">
    <property type="component" value="Unassembled WGS sequence"/>
</dbReference>
<evidence type="ECO:0000259" key="5">
    <source>
        <dbReference type="Pfam" id="PF13649"/>
    </source>
</evidence>
<dbReference type="GO" id="GO:0032259">
    <property type="term" value="P:methylation"/>
    <property type="evidence" value="ECO:0007669"/>
    <property type="project" value="UniProtKB-KW"/>
</dbReference>
<feature type="domain" description="Methyltransferase" evidence="5">
    <location>
        <begin position="155"/>
        <end position="252"/>
    </location>
</feature>
<dbReference type="PANTHER" id="PTHR42912:SF93">
    <property type="entry name" value="N6-ADENOSINE-METHYLTRANSFERASE TMT1A"/>
    <property type="match status" value="1"/>
</dbReference>
<keyword evidence="1 6" id="KW-0489">Methyltransferase</keyword>
<sequence length="318" mass="33906">MSSMIRRVQNLNRCLSTSQRSGTTLSMHSSDHHAGNRAHSRKGIIVLVLFAKLALVAGLVVLANLGMGYVEAGAWTAVIHGLVLAVVVVAVLWGGLRHKGLVGGGAHGAAQKGIGIVLHRALGYDLLVRALTFGREGRFRELMLRLAKLQPSEAVLDVACGTGTLAIAAKRQVGADGRVAGVDASAEMIERARPKAGRAGLDLDFFNGTAQALPFGDAQFDIVIGTLMLHHLSKPVRSEFVREAERVLKPGGRLLLIDFGRPGRRSSWLPRLHRHGHIDMHAIAALLGECGFKVDDTGAVGTKNLNYIRATTSKGRPA</sequence>
<evidence type="ECO:0000256" key="3">
    <source>
        <dbReference type="ARBA" id="ARBA00022691"/>
    </source>
</evidence>
<organism evidence="6 7">
    <name type="scientific">Mesorhizobium tamadayense</name>
    <dbReference type="NCBI Taxonomy" id="425306"/>
    <lineage>
        <taxon>Bacteria</taxon>
        <taxon>Pseudomonadati</taxon>
        <taxon>Pseudomonadota</taxon>
        <taxon>Alphaproteobacteria</taxon>
        <taxon>Hyphomicrobiales</taxon>
        <taxon>Phyllobacteriaceae</taxon>
        <taxon>Mesorhizobium</taxon>
    </lineage>
</organism>
<feature type="transmembrane region" description="Helical" evidence="4">
    <location>
        <begin position="72"/>
        <end position="93"/>
    </location>
</feature>
<keyword evidence="3" id="KW-0949">S-adenosyl-L-methionine</keyword>
<dbReference type="CDD" id="cd02440">
    <property type="entry name" value="AdoMet_MTases"/>
    <property type="match status" value="1"/>
</dbReference>
<dbReference type="SUPFAM" id="SSF53335">
    <property type="entry name" value="S-adenosyl-L-methionine-dependent methyltransferases"/>
    <property type="match status" value="1"/>
</dbReference>
<dbReference type="PROSITE" id="PS01184">
    <property type="entry name" value="UBIE_2"/>
    <property type="match status" value="1"/>
</dbReference>
<dbReference type="Pfam" id="PF13649">
    <property type="entry name" value="Methyltransf_25"/>
    <property type="match status" value="1"/>
</dbReference>